<dbReference type="AlphaFoldDB" id="A0A5A7QV08"/>
<dbReference type="PANTHER" id="PTHR31469">
    <property type="entry name" value="OS07G0633600 PROTEIN"/>
    <property type="match status" value="1"/>
</dbReference>
<dbReference type="GO" id="GO:0000776">
    <property type="term" value="C:kinetochore"/>
    <property type="evidence" value="ECO:0007669"/>
    <property type="project" value="InterPro"/>
</dbReference>
<dbReference type="CDD" id="cd23835">
    <property type="entry name" value="DRWD-N_CENP-O"/>
    <property type="match status" value="1"/>
</dbReference>
<comment type="subcellular location">
    <subcellularLocation>
        <location evidence="2">Chromosome</location>
        <location evidence="2">Centromere</location>
    </subcellularLocation>
    <subcellularLocation>
        <location evidence="1">Nucleus</location>
    </subcellularLocation>
</comment>
<dbReference type="Pfam" id="PF09496">
    <property type="entry name" value="CENP-O"/>
    <property type="match status" value="1"/>
</dbReference>
<dbReference type="GO" id="GO:0005794">
    <property type="term" value="C:Golgi apparatus"/>
    <property type="evidence" value="ECO:0007669"/>
    <property type="project" value="TreeGrafter"/>
</dbReference>
<feature type="domain" description="DUF7074" evidence="8">
    <location>
        <begin position="447"/>
        <end position="531"/>
    </location>
</feature>
<dbReference type="InterPro" id="IPR055503">
    <property type="entry name" value="DUF7075"/>
</dbReference>
<evidence type="ECO:0000313" key="11">
    <source>
        <dbReference type="Proteomes" id="UP000325081"/>
    </source>
</evidence>
<comment type="similarity">
    <text evidence="3">Belongs to the CENP-O/MCM21 family.</text>
</comment>
<evidence type="ECO:0000256" key="5">
    <source>
        <dbReference type="ARBA" id="ARBA00023242"/>
    </source>
</evidence>
<keyword evidence="11" id="KW-1185">Reference proteome</keyword>
<feature type="region of interest" description="Disordered" evidence="7">
    <location>
        <begin position="533"/>
        <end position="555"/>
    </location>
</feature>
<dbReference type="CDD" id="cd23836">
    <property type="entry name" value="DRWD-C_CENP-O"/>
    <property type="match status" value="1"/>
</dbReference>
<gene>
    <name evidence="10" type="ORF">STAS_25411</name>
</gene>
<dbReference type="PANTHER" id="PTHR31469:SF2">
    <property type="entry name" value="EXPRESSED PROTEIN"/>
    <property type="match status" value="1"/>
</dbReference>
<evidence type="ECO:0000256" key="1">
    <source>
        <dbReference type="ARBA" id="ARBA00004123"/>
    </source>
</evidence>
<organism evidence="10 11">
    <name type="scientific">Striga asiatica</name>
    <name type="common">Asiatic witchweed</name>
    <name type="synonym">Buchnera asiatica</name>
    <dbReference type="NCBI Taxonomy" id="4170"/>
    <lineage>
        <taxon>Eukaryota</taxon>
        <taxon>Viridiplantae</taxon>
        <taxon>Streptophyta</taxon>
        <taxon>Embryophyta</taxon>
        <taxon>Tracheophyta</taxon>
        <taxon>Spermatophyta</taxon>
        <taxon>Magnoliopsida</taxon>
        <taxon>eudicotyledons</taxon>
        <taxon>Gunneridae</taxon>
        <taxon>Pentapetalae</taxon>
        <taxon>asterids</taxon>
        <taxon>lamiids</taxon>
        <taxon>Lamiales</taxon>
        <taxon>Orobanchaceae</taxon>
        <taxon>Buchnereae</taxon>
        <taxon>Striga</taxon>
    </lineage>
</organism>
<feature type="region of interest" description="Disordered" evidence="7">
    <location>
        <begin position="1"/>
        <end position="28"/>
    </location>
</feature>
<dbReference type="OrthoDB" id="1861862at2759"/>
<comment type="caution">
    <text evidence="10">The sequence shown here is derived from an EMBL/GenBank/DDBJ whole genome shotgun (WGS) entry which is preliminary data.</text>
</comment>
<accession>A0A5A7QV08</accession>
<evidence type="ECO:0000259" key="8">
    <source>
        <dbReference type="Pfam" id="PF23269"/>
    </source>
</evidence>
<dbReference type="InterPro" id="IPR018464">
    <property type="entry name" value="CENP-O"/>
</dbReference>
<evidence type="ECO:0000256" key="2">
    <source>
        <dbReference type="ARBA" id="ARBA00004584"/>
    </source>
</evidence>
<protein>
    <submittedName>
        <fullName evidence="10">Uncharacterized protein</fullName>
    </submittedName>
</protein>
<proteinExistence type="inferred from homology"/>
<evidence type="ECO:0000256" key="4">
    <source>
        <dbReference type="ARBA" id="ARBA00022454"/>
    </source>
</evidence>
<dbReference type="EMBL" id="BKCP01008181">
    <property type="protein sequence ID" value="GER48257.1"/>
    <property type="molecule type" value="Genomic_DNA"/>
</dbReference>
<dbReference type="Pfam" id="PF23272">
    <property type="entry name" value="DUF7075"/>
    <property type="match status" value="1"/>
</dbReference>
<sequence length="887" mass="101228">MRTMELTGQVKESDPPVNVDEMNSSEDEDMKLETTRARSIATVKKGSKVAYFIRESEKTISERLQKEFEAQRASQTKEISLVGDQWNDGLLATIRERVHVEAERKAMQKAGDVAGTPNLPAYEKIIYIVGNKVICCLEGSRIGIQYETSYAGEPCELFHCVLSSKSFLEKVTVLEHTIPFFLPIREAEHNFLYTNAMKFIDHVGALVQAYVDRREQVRLTKELYGNQIQELHFSLPYNMIEFMLRGFDCKVTVSLRYSDLLNTLPSEVSVFAWSTYRPIKRKENGSQPSPARLQYAEDALRSTSLPEAFAEIVLKMPRALRKIYPEMKSAYCNVHSEQEVMKMSGRPQSRYASSNPGNLGQTTLSVIGYLSFAVFVVCAVVFTVNYEPRDPHFLPASKIADLLPSDPDPNQAALESLFNDTDLDSLVGHGPDESLAGPDARVCRAEGPIDCRDPDLFHLLMRAAIEKFKDVHFYRFGKPVDGDNSSSCHMAWRYRPKDSKPASFNKDYRSFVVSRSENCTMSVIGIGEYHSGENARKKKGKGKKRPEDNNNRNTTLGIEVGETANDELPEVLSEGSFIRGQYLVYSGGGDRCKSMHQYLWSFTCMLGEARFLNRTLVMDLSLCLSKIYSSFSVDEEGKDFRFYFDYEHLKDSASVLDRTQFWSAWDRWQQKERVLGLHLVEDFRVTPMKLAEVKDALIMRKFGSVEPDNYWYRVCEGEAGPIIKRPWHIIWKSRRLLDIASAIVSRLNSDFDAVRVERGEKVRNKELWPNLDRDTSPKAVLAALRGRIEVGRELYIATDERDVSFFDNLKGKYSTHFLDDYKDLWDGNSDWFDEMTRLNNGNAVEFDGYMRILVDSEVFFKGKKQVETFNDLTRDCKDGVGTCTLSG</sequence>
<evidence type="ECO:0000259" key="9">
    <source>
        <dbReference type="Pfam" id="PF23272"/>
    </source>
</evidence>
<reference evidence="11" key="1">
    <citation type="journal article" date="2019" name="Curr. Biol.">
        <title>Genome Sequence of Striga asiatica Provides Insight into the Evolution of Plant Parasitism.</title>
        <authorList>
            <person name="Yoshida S."/>
            <person name="Kim S."/>
            <person name="Wafula E.K."/>
            <person name="Tanskanen J."/>
            <person name="Kim Y.M."/>
            <person name="Honaas L."/>
            <person name="Yang Z."/>
            <person name="Spallek T."/>
            <person name="Conn C.E."/>
            <person name="Ichihashi Y."/>
            <person name="Cheong K."/>
            <person name="Cui S."/>
            <person name="Der J.P."/>
            <person name="Gundlach H."/>
            <person name="Jiao Y."/>
            <person name="Hori C."/>
            <person name="Ishida J.K."/>
            <person name="Kasahara H."/>
            <person name="Kiba T."/>
            <person name="Kim M.S."/>
            <person name="Koo N."/>
            <person name="Laohavisit A."/>
            <person name="Lee Y.H."/>
            <person name="Lumba S."/>
            <person name="McCourt P."/>
            <person name="Mortimer J.C."/>
            <person name="Mutuku J.M."/>
            <person name="Nomura T."/>
            <person name="Sasaki-Sekimoto Y."/>
            <person name="Seto Y."/>
            <person name="Wang Y."/>
            <person name="Wakatake T."/>
            <person name="Sakakibara H."/>
            <person name="Demura T."/>
            <person name="Yamaguchi S."/>
            <person name="Yoneyama K."/>
            <person name="Manabe R.I."/>
            <person name="Nelson D.C."/>
            <person name="Schulman A.H."/>
            <person name="Timko M.P."/>
            <person name="dePamphilis C.W."/>
            <person name="Choi D."/>
            <person name="Shirasu K."/>
        </authorList>
    </citation>
    <scope>NUCLEOTIDE SEQUENCE [LARGE SCALE GENOMIC DNA]</scope>
    <source>
        <strain evidence="11">cv. UVA1</strain>
    </source>
</reference>
<dbReference type="InterPro" id="IPR055502">
    <property type="entry name" value="DUF7074"/>
</dbReference>
<keyword evidence="4" id="KW-0158">Chromosome</keyword>
<dbReference type="Proteomes" id="UP000325081">
    <property type="component" value="Unassembled WGS sequence"/>
</dbReference>
<dbReference type="Pfam" id="PF23269">
    <property type="entry name" value="DUF7074"/>
    <property type="match status" value="1"/>
</dbReference>
<feature type="domain" description="DUF7075" evidence="9">
    <location>
        <begin position="576"/>
        <end position="868"/>
    </location>
</feature>
<keyword evidence="5" id="KW-0539">Nucleus</keyword>
<evidence type="ECO:0000256" key="7">
    <source>
        <dbReference type="SAM" id="MobiDB-lite"/>
    </source>
</evidence>
<evidence type="ECO:0000313" key="10">
    <source>
        <dbReference type="EMBL" id="GER48257.1"/>
    </source>
</evidence>
<evidence type="ECO:0000256" key="6">
    <source>
        <dbReference type="ARBA" id="ARBA00023328"/>
    </source>
</evidence>
<dbReference type="GO" id="GO:0005634">
    <property type="term" value="C:nucleus"/>
    <property type="evidence" value="ECO:0007669"/>
    <property type="project" value="UniProtKB-SubCell"/>
</dbReference>
<name>A0A5A7QV08_STRAF</name>
<keyword evidence="6" id="KW-0137">Centromere</keyword>
<evidence type="ECO:0000256" key="3">
    <source>
        <dbReference type="ARBA" id="ARBA00007321"/>
    </source>
</evidence>